<dbReference type="Proteomes" id="UP000736787">
    <property type="component" value="Unassembled WGS sequence"/>
</dbReference>
<dbReference type="Proteomes" id="UP000760860">
    <property type="component" value="Unassembled WGS sequence"/>
</dbReference>
<dbReference type="EMBL" id="RCMK01002699">
    <property type="protein sequence ID" value="KAG2879144.1"/>
    <property type="molecule type" value="Genomic_DNA"/>
</dbReference>
<organism evidence="6 7">
    <name type="scientific">Phytophthora cactorum</name>
    <dbReference type="NCBI Taxonomy" id="29920"/>
    <lineage>
        <taxon>Eukaryota</taxon>
        <taxon>Sar</taxon>
        <taxon>Stramenopiles</taxon>
        <taxon>Oomycota</taxon>
        <taxon>Peronosporomycetes</taxon>
        <taxon>Peronosporales</taxon>
        <taxon>Peronosporaceae</taxon>
        <taxon>Phytophthora</taxon>
    </lineage>
</organism>
<evidence type="ECO:0000313" key="7">
    <source>
        <dbReference type="Proteomes" id="UP000251314"/>
    </source>
</evidence>
<reference evidence="1" key="2">
    <citation type="submission" date="2018-10" db="EMBL/GenBank/DDBJ databases">
        <title>Effector identification in a new, highly contiguous assembly of the strawberry crown rot pathogen Phytophthora cactorum.</title>
        <authorList>
            <person name="Armitage A.D."/>
            <person name="Nellist C.F."/>
            <person name="Bates H."/>
            <person name="Vickerstaff R.J."/>
            <person name="Harrison R.J."/>
        </authorList>
    </citation>
    <scope>NUCLEOTIDE SEQUENCE</scope>
    <source>
        <strain evidence="1">15-7</strain>
        <strain evidence="2">4032</strain>
        <strain evidence="3">4040</strain>
        <strain evidence="4">P415</strain>
        <strain evidence="5">P421</strain>
    </source>
</reference>
<evidence type="ECO:0000313" key="1">
    <source>
        <dbReference type="EMBL" id="KAG2844481.1"/>
    </source>
</evidence>
<protein>
    <submittedName>
        <fullName evidence="6">Uncharacterized protein</fullName>
    </submittedName>
</protein>
<evidence type="ECO:0000313" key="5">
    <source>
        <dbReference type="EMBL" id="KAG3211971.1"/>
    </source>
</evidence>
<dbReference type="AlphaFoldDB" id="A0A329SYF7"/>
<gene>
    <name evidence="6" type="ORF">PC110_g2798</name>
    <name evidence="1" type="ORF">PC113_g18380</name>
    <name evidence="2" type="ORF">PC115_g24001</name>
    <name evidence="3" type="ORF">PC117_g26815</name>
    <name evidence="4" type="ORF">PC118_g18110</name>
    <name evidence="5" type="ORF">PC129_g17065</name>
</gene>
<keyword evidence="7" id="KW-1185">Reference proteome</keyword>
<dbReference type="Proteomes" id="UP000251314">
    <property type="component" value="Unassembled WGS sequence"/>
</dbReference>
<dbReference type="EMBL" id="MJFZ01000038">
    <property type="protein sequence ID" value="RAW40976.1"/>
    <property type="molecule type" value="Genomic_DNA"/>
</dbReference>
<dbReference type="Proteomes" id="UP000774804">
    <property type="component" value="Unassembled WGS sequence"/>
</dbReference>
<dbReference type="EMBL" id="RCML01000874">
    <property type="protein sequence ID" value="KAG2968261.1"/>
    <property type="molecule type" value="Genomic_DNA"/>
</dbReference>
<dbReference type="Proteomes" id="UP000697107">
    <property type="component" value="Unassembled WGS sequence"/>
</dbReference>
<dbReference type="VEuPathDB" id="FungiDB:PC110_g2798"/>
<evidence type="ECO:0000313" key="3">
    <source>
        <dbReference type="EMBL" id="KAG2879144.1"/>
    </source>
</evidence>
<sequence length="56" mass="5986">MNDTPMNDASRAPGFSLEHASFPHLSTDEWEAFHRLAAASGDAVIQTLLTAGTEAQ</sequence>
<accession>A0A329SYF7</accession>
<proteinExistence type="predicted"/>
<dbReference type="Proteomes" id="UP000735874">
    <property type="component" value="Unassembled WGS sequence"/>
</dbReference>
<dbReference type="EMBL" id="RCMV01000890">
    <property type="protein sequence ID" value="KAG3211971.1"/>
    <property type="molecule type" value="Genomic_DNA"/>
</dbReference>
<evidence type="ECO:0000313" key="6">
    <source>
        <dbReference type="EMBL" id="RAW40976.1"/>
    </source>
</evidence>
<reference evidence="6 7" key="1">
    <citation type="submission" date="2018-01" db="EMBL/GenBank/DDBJ databases">
        <title>Draft genome of the strawberry crown rot pathogen Phytophthora cactorum.</title>
        <authorList>
            <person name="Armitage A.D."/>
            <person name="Lysoe E."/>
            <person name="Nellist C.F."/>
            <person name="Harrison R.J."/>
            <person name="Brurberg M.B."/>
        </authorList>
    </citation>
    <scope>NUCLEOTIDE SEQUENCE [LARGE SCALE GENOMIC DNA]</scope>
    <source>
        <strain evidence="6 7">10300</strain>
    </source>
</reference>
<dbReference type="EMBL" id="RCMI01002725">
    <property type="protein sequence ID" value="KAG2875074.1"/>
    <property type="molecule type" value="Genomic_DNA"/>
</dbReference>
<evidence type="ECO:0000313" key="4">
    <source>
        <dbReference type="EMBL" id="KAG2968261.1"/>
    </source>
</evidence>
<dbReference type="EMBL" id="RCMG01000860">
    <property type="protein sequence ID" value="KAG2844481.1"/>
    <property type="molecule type" value="Genomic_DNA"/>
</dbReference>
<evidence type="ECO:0000313" key="2">
    <source>
        <dbReference type="EMBL" id="KAG2875074.1"/>
    </source>
</evidence>
<dbReference type="OrthoDB" id="117961at2759"/>
<comment type="caution">
    <text evidence="6">The sequence shown here is derived from an EMBL/GenBank/DDBJ whole genome shotgun (WGS) entry which is preliminary data.</text>
</comment>
<name>A0A329SYF7_9STRA</name>